<feature type="transmembrane region" description="Helical" evidence="6">
    <location>
        <begin position="336"/>
        <end position="355"/>
    </location>
</feature>
<dbReference type="SUPFAM" id="SSF103473">
    <property type="entry name" value="MFS general substrate transporter"/>
    <property type="match status" value="1"/>
</dbReference>
<evidence type="ECO:0000256" key="4">
    <source>
        <dbReference type="ARBA" id="ARBA00022989"/>
    </source>
</evidence>
<sequence>MSLATGALPQDTAKKVAEISARIERLPLCWFHYKMLLIHGFGWAFDAFDVGIVTFVVTALAKDWNLTSGQIGVILSAGLAGMLVGAIISGYVADIFGRKKIFQITLLIFCVFSLLCAFAQNYSTMVIFRFFTGMGLGGETPVVSSLFGEFIPAKHRGKIQGQLNTFWAIGWLGAAVISYFIIPSYGWRLAFIAGALPAFFIWIIRIWLPESPRWAANRGLLDKAEELIRQIEDEVRNITRQELPPVEKIAQLPDTEKISVGVLFSPKYIKRTIMLWVLWFFGMFGYYGLFSWLPTLLVKSGYSMVKSFSYLVFMQIAYIPNQVLSAFLMDKLGRKWLLFTNLILSACSAIAYGIVLNGQPGSGVIILVGVITSWFVSGVWGITYTYTPELFPTRIRATGTGSASACSRVGSMLAPIVVGYSLAAVGVQGVFAIVGAAFAIAALFVATMGVETRQKVLDEV</sequence>
<dbReference type="AlphaFoldDB" id="A0A6I5ZN89"/>
<dbReference type="PROSITE" id="PS00216">
    <property type="entry name" value="SUGAR_TRANSPORT_1"/>
    <property type="match status" value="2"/>
</dbReference>
<dbReference type="InterPro" id="IPR020846">
    <property type="entry name" value="MFS_dom"/>
</dbReference>
<feature type="transmembrane region" description="Helical" evidence="6">
    <location>
        <begin position="101"/>
        <end position="120"/>
    </location>
</feature>
<protein>
    <submittedName>
        <fullName evidence="8">Niacin/nicotinamide transporter NaiP</fullName>
    </submittedName>
</protein>
<dbReference type="RefSeq" id="WP_156271781.1">
    <property type="nucleotide sequence ID" value="NZ_CP046244.1"/>
</dbReference>
<comment type="subcellular location">
    <subcellularLocation>
        <location evidence="1">Cell membrane</location>
        <topology evidence="1">Multi-pass membrane protein</topology>
    </subcellularLocation>
</comment>
<feature type="transmembrane region" description="Helical" evidence="6">
    <location>
        <begin position="163"/>
        <end position="182"/>
    </location>
</feature>
<proteinExistence type="predicted"/>
<dbReference type="OrthoDB" id="9787026at2"/>
<dbReference type="PROSITE" id="PS00217">
    <property type="entry name" value="SUGAR_TRANSPORT_2"/>
    <property type="match status" value="1"/>
</dbReference>
<keyword evidence="2" id="KW-0813">Transport</keyword>
<organism evidence="8 9">
    <name type="scientific">Neomoorella glycerini</name>
    <dbReference type="NCBI Taxonomy" id="55779"/>
    <lineage>
        <taxon>Bacteria</taxon>
        <taxon>Bacillati</taxon>
        <taxon>Bacillota</taxon>
        <taxon>Clostridia</taxon>
        <taxon>Neomoorellales</taxon>
        <taxon>Neomoorellaceae</taxon>
        <taxon>Neomoorella</taxon>
    </lineage>
</organism>
<dbReference type="CDD" id="cd17316">
    <property type="entry name" value="MFS_SV2_like"/>
    <property type="match status" value="1"/>
</dbReference>
<evidence type="ECO:0000256" key="3">
    <source>
        <dbReference type="ARBA" id="ARBA00022692"/>
    </source>
</evidence>
<keyword evidence="3 6" id="KW-0812">Transmembrane</keyword>
<feature type="transmembrane region" description="Helical" evidence="6">
    <location>
        <begin position="361"/>
        <end position="384"/>
    </location>
</feature>
<feature type="transmembrane region" description="Helical" evidence="6">
    <location>
        <begin position="429"/>
        <end position="450"/>
    </location>
</feature>
<reference evidence="8 9" key="1">
    <citation type="submission" date="2019-11" db="EMBL/GenBank/DDBJ databases">
        <title>Genome sequence of Moorella glycerini DSM11254.</title>
        <authorList>
            <person name="Poehlein A."/>
            <person name="Boeer T."/>
            <person name="Daniel R."/>
        </authorList>
    </citation>
    <scope>NUCLEOTIDE SEQUENCE [LARGE SCALE GENOMIC DNA]</scope>
    <source>
        <strain evidence="8 9">DSM 11254</strain>
    </source>
</reference>
<dbReference type="Proteomes" id="UP000425916">
    <property type="component" value="Chromosome"/>
</dbReference>
<evidence type="ECO:0000313" key="9">
    <source>
        <dbReference type="Proteomes" id="UP000425916"/>
    </source>
</evidence>
<name>A0A6I5ZN89_9FIRM</name>
<feature type="transmembrane region" description="Helical" evidence="6">
    <location>
        <begin position="308"/>
        <end position="329"/>
    </location>
</feature>
<feature type="transmembrane region" description="Helical" evidence="6">
    <location>
        <begin position="405"/>
        <end position="423"/>
    </location>
</feature>
<keyword evidence="4 6" id="KW-1133">Transmembrane helix</keyword>
<dbReference type="Gene3D" id="1.20.1250.20">
    <property type="entry name" value="MFS general substrate transporter like domains"/>
    <property type="match status" value="1"/>
</dbReference>
<feature type="transmembrane region" description="Helical" evidence="6">
    <location>
        <begin position="188"/>
        <end position="208"/>
    </location>
</feature>
<dbReference type="PROSITE" id="PS50850">
    <property type="entry name" value="MFS"/>
    <property type="match status" value="1"/>
</dbReference>
<evidence type="ECO:0000256" key="5">
    <source>
        <dbReference type="ARBA" id="ARBA00023136"/>
    </source>
</evidence>
<accession>A0A6I5ZN89</accession>
<feature type="transmembrane region" description="Helical" evidence="6">
    <location>
        <begin position="73"/>
        <end position="94"/>
    </location>
</feature>
<dbReference type="Pfam" id="PF00083">
    <property type="entry name" value="Sugar_tr"/>
    <property type="match status" value="1"/>
</dbReference>
<dbReference type="InterPro" id="IPR036259">
    <property type="entry name" value="MFS_trans_sf"/>
</dbReference>
<dbReference type="PANTHER" id="PTHR23511">
    <property type="entry name" value="SYNAPTIC VESICLE GLYCOPROTEIN 2"/>
    <property type="match status" value="1"/>
</dbReference>
<evidence type="ECO:0000313" key="8">
    <source>
        <dbReference type="EMBL" id="QGP91370.1"/>
    </source>
</evidence>
<keyword evidence="5 6" id="KW-0472">Membrane</keyword>
<dbReference type="InterPro" id="IPR005828">
    <property type="entry name" value="MFS_sugar_transport-like"/>
</dbReference>
<dbReference type="EMBL" id="CP046244">
    <property type="protein sequence ID" value="QGP91370.1"/>
    <property type="molecule type" value="Genomic_DNA"/>
</dbReference>
<evidence type="ECO:0000259" key="7">
    <source>
        <dbReference type="PROSITE" id="PS50850"/>
    </source>
</evidence>
<dbReference type="PANTHER" id="PTHR23511:SF34">
    <property type="entry name" value="SYNAPTIC VESICLE GLYCOPROTEIN 2"/>
    <property type="match status" value="1"/>
</dbReference>
<dbReference type="InterPro" id="IPR005829">
    <property type="entry name" value="Sugar_transporter_CS"/>
</dbReference>
<gene>
    <name evidence="8" type="primary">naiP_1</name>
    <name evidence="8" type="ORF">MGLY_07020</name>
</gene>
<evidence type="ECO:0000256" key="2">
    <source>
        <dbReference type="ARBA" id="ARBA00022448"/>
    </source>
</evidence>
<feature type="transmembrane region" description="Helical" evidence="6">
    <location>
        <begin position="35"/>
        <end position="61"/>
    </location>
</feature>
<evidence type="ECO:0000256" key="6">
    <source>
        <dbReference type="SAM" id="Phobius"/>
    </source>
</evidence>
<feature type="domain" description="Major facilitator superfamily (MFS) profile" evidence="7">
    <location>
        <begin position="35"/>
        <end position="453"/>
    </location>
</feature>
<feature type="transmembrane region" description="Helical" evidence="6">
    <location>
        <begin position="273"/>
        <end position="293"/>
    </location>
</feature>
<keyword evidence="9" id="KW-1185">Reference proteome</keyword>
<dbReference type="GO" id="GO:0005886">
    <property type="term" value="C:plasma membrane"/>
    <property type="evidence" value="ECO:0007669"/>
    <property type="project" value="UniProtKB-SubCell"/>
</dbReference>
<evidence type="ECO:0000256" key="1">
    <source>
        <dbReference type="ARBA" id="ARBA00004651"/>
    </source>
</evidence>
<dbReference type="GO" id="GO:0022857">
    <property type="term" value="F:transmembrane transporter activity"/>
    <property type="evidence" value="ECO:0007669"/>
    <property type="project" value="InterPro"/>
</dbReference>